<dbReference type="InterPro" id="IPR017853">
    <property type="entry name" value="GH"/>
</dbReference>
<dbReference type="InterPro" id="IPR048458">
    <property type="entry name" value="MalQ_N"/>
</dbReference>
<name>A0A7G9RA20_9ACTN</name>
<evidence type="ECO:0000256" key="7">
    <source>
        <dbReference type="ARBA" id="ARBA00023277"/>
    </source>
</evidence>
<reference evidence="13 14" key="1">
    <citation type="submission" date="2020-08" db="EMBL/GenBank/DDBJ databases">
        <title>Genome sequence of Nocardioides mesophilus KACC 16243T.</title>
        <authorList>
            <person name="Hyun D.-W."/>
            <person name="Bae J.-W."/>
        </authorList>
    </citation>
    <scope>NUCLEOTIDE SEQUENCE [LARGE SCALE GENOMIC DNA]</scope>
    <source>
        <strain evidence="13 14">KACC 16243</strain>
    </source>
</reference>
<comment type="similarity">
    <text evidence="2 10">Belongs to the disproportionating enzyme family.</text>
</comment>
<keyword evidence="5 10" id="KW-0328">Glycosyltransferase</keyword>
<keyword evidence="7 10" id="KW-0119">Carbohydrate metabolism</keyword>
<gene>
    <name evidence="13" type="primary">malQ</name>
    <name evidence="13" type="ORF">H9L09_18525</name>
</gene>
<dbReference type="GO" id="GO:0004134">
    <property type="term" value="F:4-alpha-glucanotransferase activity"/>
    <property type="evidence" value="ECO:0007669"/>
    <property type="project" value="UniProtKB-EC"/>
</dbReference>
<evidence type="ECO:0000256" key="10">
    <source>
        <dbReference type="RuleBase" id="RU361207"/>
    </source>
</evidence>
<evidence type="ECO:0000256" key="1">
    <source>
        <dbReference type="ARBA" id="ARBA00000439"/>
    </source>
</evidence>
<feature type="domain" description="MalQ N-terminal beta-sandwich" evidence="12">
    <location>
        <begin position="83"/>
        <end position="174"/>
    </location>
</feature>
<dbReference type="Pfam" id="PF02446">
    <property type="entry name" value="Glyco_hydro_77"/>
    <property type="match status" value="1"/>
</dbReference>
<feature type="compositionally biased region" description="Low complexity" evidence="11">
    <location>
        <begin position="8"/>
        <end position="21"/>
    </location>
</feature>
<dbReference type="EC" id="2.4.1.25" evidence="3 10"/>
<dbReference type="SUPFAM" id="SSF51445">
    <property type="entry name" value="(Trans)glycosidases"/>
    <property type="match status" value="1"/>
</dbReference>
<dbReference type="Gene3D" id="3.20.20.80">
    <property type="entry name" value="Glycosidases"/>
    <property type="match status" value="1"/>
</dbReference>
<evidence type="ECO:0000313" key="13">
    <source>
        <dbReference type="EMBL" id="QNN52445.1"/>
    </source>
</evidence>
<dbReference type="PANTHER" id="PTHR32438:SF5">
    <property type="entry name" value="4-ALPHA-GLUCANOTRANSFERASE DPE1, CHLOROPLASTIC_AMYLOPLASTIC"/>
    <property type="match status" value="1"/>
</dbReference>
<proteinExistence type="inferred from homology"/>
<sequence>MGHDRPVTSASTDSTDSAHPDSAALRELARSYAVATDYHDWQGRPVQVPDATVTRVLGAMGVDTADPAAALAERREQPWRRMLPPSVVTVQGERREVPVHVDHGAPVEVWLELEDGSRHDDVPQTDRWVDPRQVGDRLVGEATFTVPTDLPLGYHTLHARSGATVAAAPLVVTPGWLGLPESLRDTYSWGLAAQLYSVRSRGSWGVGDLADLADLARWSGAELGADFVLVNPLHAAEPTPPMEPSPYLPTSRQFFNPLYLRIELVPEYAALDAAGRAEVDALGQGVHAVLDDADVIDRDTAWAAKLAALRLLADVPRDAARERALQEFVGQQGPALRDFATWSVIAQEHGTDYRAWPERLQDVGSPAVQELAAARRADVDFEMWLQWLLEEQLGRAQDTALAAGMALGTMHDLAVGVHPGGADAWRLRTTYATGIQVGAPPDPFNQIGQNWSQPPWRPQRLAELGYAPLRDLIRAVLRHAGGVRVDHIIGLFRLWWIPEGAPPSAGTYVRYDHEAMIGVLALEAQRAGAVVVGEDLGVVEPSARDYLRSRGILGTSILWFEYDENGRPLVAERWRELCLASVTTHDLPPTAGYLAGEHVRLRDELGLLTRPLAEEAAVDAQERERWLDELRSRGLLVADADVEATVEALHRYLTLTPSRLRCVSLTDAVGDRRTQNQPGTTDEYPNWRVPLSGPDARPLWLEDVLTSSRPRRLARAVTTAPGVVSR</sequence>
<feature type="region of interest" description="Disordered" evidence="11">
    <location>
        <begin position="1"/>
        <end position="21"/>
    </location>
</feature>
<dbReference type="Pfam" id="PF21226">
    <property type="entry name" value="MalQ_N"/>
    <property type="match status" value="1"/>
</dbReference>
<evidence type="ECO:0000256" key="2">
    <source>
        <dbReference type="ARBA" id="ARBA00005684"/>
    </source>
</evidence>
<dbReference type="PANTHER" id="PTHR32438">
    <property type="entry name" value="4-ALPHA-GLUCANOTRANSFERASE DPE1, CHLOROPLASTIC/AMYLOPLASTIC"/>
    <property type="match status" value="1"/>
</dbReference>
<evidence type="ECO:0000256" key="8">
    <source>
        <dbReference type="ARBA" id="ARBA00031423"/>
    </source>
</evidence>
<dbReference type="Proteomes" id="UP000515947">
    <property type="component" value="Chromosome"/>
</dbReference>
<dbReference type="GO" id="GO:0005975">
    <property type="term" value="P:carbohydrate metabolic process"/>
    <property type="evidence" value="ECO:0007669"/>
    <property type="project" value="InterPro"/>
</dbReference>
<evidence type="ECO:0000313" key="14">
    <source>
        <dbReference type="Proteomes" id="UP000515947"/>
    </source>
</evidence>
<evidence type="ECO:0000256" key="4">
    <source>
        <dbReference type="ARBA" id="ARBA00020295"/>
    </source>
</evidence>
<protein>
    <recommendedName>
        <fullName evidence="4 10">4-alpha-glucanotransferase</fullName>
        <ecNumber evidence="3 10">2.4.1.25</ecNumber>
    </recommendedName>
    <alternativeName>
        <fullName evidence="8 10">Amylomaltase</fullName>
    </alternativeName>
    <alternativeName>
        <fullName evidence="9 10">Disproportionating enzyme</fullName>
    </alternativeName>
</protein>
<comment type="catalytic activity">
    <reaction evidence="1 10">
        <text>Transfers a segment of a (1-&gt;4)-alpha-D-glucan to a new position in an acceptor, which may be glucose or a (1-&gt;4)-alpha-D-glucan.</text>
        <dbReference type="EC" id="2.4.1.25"/>
    </reaction>
</comment>
<dbReference type="EMBL" id="CP060713">
    <property type="protein sequence ID" value="QNN52445.1"/>
    <property type="molecule type" value="Genomic_DNA"/>
</dbReference>
<keyword evidence="6 10" id="KW-0808">Transferase</keyword>
<organism evidence="13 14">
    <name type="scientific">Nocardioides mesophilus</name>
    <dbReference type="NCBI Taxonomy" id="433659"/>
    <lineage>
        <taxon>Bacteria</taxon>
        <taxon>Bacillati</taxon>
        <taxon>Actinomycetota</taxon>
        <taxon>Actinomycetes</taxon>
        <taxon>Propionibacteriales</taxon>
        <taxon>Nocardioidaceae</taxon>
        <taxon>Nocardioides</taxon>
    </lineage>
</organism>
<dbReference type="NCBIfam" id="TIGR00217">
    <property type="entry name" value="malQ"/>
    <property type="match status" value="1"/>
</dbReference>
<evidence type="ECO:0000256" key="5">
    <source>
        <dbReference type="ARBA" id="ARBA00022676"/>
    </source>
</evidence>
<keyword evidence="14" id="KW-1185">Reference proteome</keyword>
<evidence type="ECO:0000256" key="11">
    <source>
        <dbReference type="SAM" id="MobiDB-lite"/>
    </source>
</evidence>
<evidence type="ECO:0000256" key="6">
    <source>
        <dbReference type="ARBA" id="ARBA00022679"/>
    </source>
</evidence>
<dbReference type="KEGG" id="nmes:H9L09_18525"/>
<evidence type="ECO:0000259" key="12">
    <source>
        <dbReference type="Pfam" id="PF21226"/>
    </source>
</evidence>
<evidence type="ECO:0000256" key="3">
    <source>
        <dbReference type="ARBA" id="ARBA00012560"/>
    </source>
</evidence>
<accession>A0A7G9RA20</accession>
<evidence type="ECO:0000256" key="9">
    <source>
        <dbReference type="ARBA" id="ARBA00031501"/>
    </source>
</evidence>
<dbReference type="InterPro" id="IPR003385">
    <property type="entry name" value="Glyco_hydro_77"/>
</dbReference>
<dbReference type="AlphaFoldDB" id="A0A7G9RA20"/>